<name>A0ABS5FP16_9BRAD</name>
<reference evidence="2" key="1">
    <citation type="journal article" date="2021" name="ISME J.">
        <title>Evolutionary origin and ecological implication of a unique nif island in free-living Bradyrhizobium lineages.</title>
        <authorList>
            <person name="Tao J."/>
        </authorList>
    </citation>
    <scope>NUCLEOTIDE SEQUENCE [LARGE SCALE GENOMIC DNA]</scope>
    <source>
        <strain evidence="2">SZCCT0434</strain>
    </source>
</reference>
<comment type="caution">
    <text evidence="1">The sequence shown here is derived from an EMBL/GenBank/DDBJ whole genome shotgun (WGS) entry which is preliminary data.</text>
</comment>
<proteinExistence type="predicted"/>
<sequence length="127" mass="12457">MSPITGVDKSLSDAAGGSASLGARDASPLGFAGGLDLAAVARGSLGFAVGGEALSVAAEGAARCSVDGGASESGGADGVWPLALPYDQTQAHRKPRARSVARFIGVLQMTLVDQIDCAAPGATLCKN</sequence>
<keyword evidence="2" id="KW-1185">Reference proteome</keyword>
<organism evidence="1 2">
    <name type="scientific">Bradyrhizobium jicamae</name>
    <dbReference type="NCBI Taxonomy" id="280332"/>
    <lineage>
        <taxon>Bacteria</taxon>
        <taxon>Pseudomonadati</taxon>
        <taxon>Pseudomonadota</taxon>
        <taxon>Alphaproteobacteria</taxon>
        <taxon>Hyphomicrobiales</taxon>
        <taxon>Nitrobacteraceae</taxon>
        <taxon>Bradyrhizobium</taxon>
    </lineage>
</organism>
<gene>
    <name evidence="1" type="ORF">JQ615_24460</name>
</gene>
<accession>A0ABS5FP16</accession>
<dbReference type="EMBL" id="JAFCJH010000028">
    <property type="protein sequence ID" value="MBR0798546.1"/>
    <property type="molecule type" value="Genomic_DNA"/>
</dbReference>
<evidence type="ECO:0000313" key="1">
    <source>
        <dbReference type="EMBL" id="MBR0798546.1"/>
    </source>
</evidence>
<evidence type="ECO:0000313" key="2">
    <source>
        <dbReference type="Proteomes" id="UP001315278"/>
    </source>
</evidence>
<protein>
    <submittedName>
        <fullName evidence="1">Uncharacterized protein</fullName>
    </submittedName>
</protein>
<dbReference type="RefSeq" id="WP_212397837.1">
    <property type="nucleotide sequence ID" value="NZ_JAFCJH010000028.1"/>
</dbReference>
<dbReference type="Proteomes" id="UP001315278">
    <property type="component" value="Unassembled WGS sequence"/>
</dbReference>